<dbReference type="Proteomes" id="UP000463051">
    <property type="component" value="Unassembled WGS sequence"/>
</dbReference>
<keyword evidence="4 8" id="KW-0479">Metal-binding</keyword>
<keyword evidence="11" id="KW-1185">Reference proteome</keyword>
<evidence type="ECO:0000256" key="3">
    <source>
        <dbReference type="ARBA" id="ARBA00022485"/>
    </source>
</evidence>
<proteinExistence type="predicted"/>
<dbReference type="SUPFAM" id="SSF54862">
    <property type="entry name" value="4Fe-4S ferredoxins"/>
    <property type="match status" value="1"/>
</dbReference>
<evidence type="ECO:0000256" key="7">
    <source>
        <dbReference type="ARBA" id="ARBA00023014"/>
    </source>
</evidence>
<dbReference type="AlphaFoldDB" id="A0A7X2H4T1"/>
<evidence type="ECO:0000256" key="1">
    <source>
        <dbReference type="ARBA" id="ARBA00001966"/>
    </source>
</evidence>
<name>A0A7X2H4T1_9BACL</name>
<evidence type="ECO:0000256" key="8">
    <source>
        <dbReference type="RuleBase" id="RU368020"/>
    </source>
</evidence>
<keyword evidence="3" id="KW-0004">4Fe-4S</keyword>
<evidence type="ECO:0000256" key="4">
    <source>
        <dbReference type="ARBA" id="ARBA00022723"/>
    </source>
</evidence>
<dbReference type="EMBL" id="WJXB01000002">
    <property type="protein sequence ID" value="MRN52713.1"/>
    <property type="molecule type" value="Genomic_DNA"/>
</dbReference>
<evidence type="ECO:0000256" key="5">
    <source>
        <dbReference type="ARBA" id="ARBA00022982"/>
    </source>
</evidence>
<gene>
    <name evidence="10" type="ORF">GJB61_06840</name>
</gene>
<dbReference type="InterPro" id="IPR001080">
    <property type="entry name" value="3Fe4S_ferredoxin"/>
</dbReference>
<sequence length="77" mass="8286">MSTYVSVNKEACIACGSCNSVAPDIFDLDDDGIAEVIYEGDKNQGITIISQDLQEELQEAIESCPTQCILLAEVPFA</sequence>
<evidence type="ECO:0000259" key="9">
    <source>
        <dbReference type="PROSITE" id="PS51379"/>
    </source>
</evidence>
<dbReference type="Gene3D" id="3.30.70.20">
    <property type="match status" value="1"/>
</dbReference>
<evidence type="ECO:0000256" key="6">
    <source>
        <dbReference type="ARBA" id="ARBA00023004"/>
    </source>
</evidence>
<dbReference type="GO" id="GO:0009055">
    <property type="term" value="F:electron transfer activity"/>
    <property type="evidence" value="ECO:0007669"/>
    <property type="project" value="UniProtKB-UniRule"/>
</dbReference>
<protein>
    <recommendedName>
        <fullName evidence="8">Ferredoxin</fullName>
    </recommendedName>
</protein>
<dbReference type="InterPro" id="IPR017896">
    <property type="entry name" value="4Fe4S_Fe-S-bd"/>
</dbReference>
<evidence type="ECO:0000313" key="10">
    <source>
        <dbReference type="EMBL" id="MRN52713.1"/>
    </source>
</evidence>
<keyword evidence="5 8" id="KW-0249">Electron transport</keyword>
<dbReference type="InterPro" id="IPR052395">
    <property type="entry name" value="ET_Ferredoxin"/>
</dbReference>
<dbReference type="PRINTS" id="PR00352">
    <property type="entry name" value="3FE4SFRDOXIN"/>
</dbReference>
<accession>A0A7X2H4T1</accession>
<reference evidence="10 11" key="1">
    <citation type="submission" date="2019-11" db="EMBL/GenBank/DDBJ databases">
        <title>Paenibacillus monticola sp. nov., a novel PGPR strain isolated from mountain sample in China.</title>
        <authorList>
            <person name="Zhao Q."/>
            <person name="Li H.-P."/>
            <person name="Zhang J.-L."/>
        </authorList>
    </citation>
    <scope>NUCLEOTIDE SEQUENCE [LARGE SCALE GENOMIC DNA]</scope>
    <source>
        <strain evidence="10 11">LC-T2</strain>
    </source>
</reference>
<organism evidence="10 11">
    <name type="scientific">Paenibacillus monticola</name>
    <dbReference type="NCBI Taxonomy" id="2666075"/>
    <lineage>
        <taxon>Bacteria</taxon>
        <taxon>Bacillati</taxon>
        <taxon>Bacillota</taxon>
        <taxon>Bacilli</taxon>
        <taxon>Bacillales</taxon>
        <taxon>Paenibacillaceae</taxon>
        <taxon>Paenibacillus</taxon>
    </lineage>
</organism>
<comment type="function">
    <text evidence="8">Ferredoxins are iron-sulfur proteins that transfer electrons in a wide variety of metabolic reactions.</text>
</comment>
<dbReference type="GO" id="GO:0051539">
    <property type="term" value="F:4 iron, 4 sulfur cluster binding"/>
    <property type="evidence" value="ECO:0007669"/>
    <property type="project" value="UniProtKB-KW"/>
</dbReference>
<comment type="caution">
    <text evidence="10">The sequence shown here is derived from an EMBL/GenBank/DDBJ whole genome shotgun (WGS) entry which is preliminary data.</text>
</comment>
<keyword evidence="7 8" id="KW-0411">Iron-sulfur</keyword>
<dbReference type="PROSITE" id="PS51379">
    <property type="entry name" value="4FE4S_FER_2"/>
    <property type="match status" value="1"/>
</dbReference>
<feature type="domain" description="4Fe-4S ferredoxin-type" evidence="9">
    <location>
        <begin position="3"/>
        <end position="31"/>
    </location>
</feature>
<dbReference type="GO" id="GO:0005506">
    <property type="term" value="F:iron ion binding"/>
    <property type="evidence" value="ECO:0007669"/>
    <property type="project" value="UniProtKB-UniRule"/>
</dbReference>
<keyword evidence="6 8" id="KW-0408">Iron</keyword>
<evidence type="ECO:0000256" key="2">
    <source>
        <dbReference type="ARBA" id="ARBA00022448"/>
    </source>
</evidence>
<dbReference type="PANTHER" id="PTHR39163:SF1">
    <property type="entry name" value="FERREDOXIN"/>
    <property type="match status" value="1"/>
</dbReference>
<comment type="cofactor">
    <cofactor evidence="1">
        <name>[4Fe-4S] cluster</name>
        <dbReference type="ChEBI" id="CHEBI:49883"/>
    </cofactor>
</comment>
<keyword evidence="2 8" id="KW-0813">Transport</keyword>
<dbReference type="RefSeq" id="WP_154117705.1">
    <property type="nucleotide sequence ID" value="NZ_WJXB01000002.1"/>
</dbReference>
<dbReference type="Pfam" id="PF13370">
    <property type="entry name" value="Fer4_13"/>
    <property type="match status" value="1"/>
</dbReference>
<dbReference type="PANTHER" id="PTHR39163">
    <property type="entry name" value="FERREDOXIN"/>
    <property type="match status" value="1"/>
</dbReference>
<evidence type="ECO:0000313" key="11">
    <source>
        <dbReference type="Proteomes" id="UP000463051"/>
    </source>
</evidence>